<reference evidence="2" key="1">
    <citation type="submission" date="2023-05" db="EMBL/GenBank/DDBJ databases">
        <authorList>
            <person name="Huff M."/>
        </authorList>
    </citation>
    <scope>NUCLEOTIDE SEQUENCE</scope>
</reference>
<name>A0AAD2E5F1_9LAMI</name>
<evidence type="ECO:0000313" key="2">
    <source>
        <dbReference type="EMBL" id="CAI9777939.1"/>
    </source>
</evidence>
<keyword evidence="3" id="KW-1185">Reference proteome</keyword>
<sequence>MILQPPIQIPTPDHTVFLSRSHPVATDVEDFFVASLSLEQGTRLAAKVLDGSLRLLDVCSTPTAIDIQLYLKESVDDPERILQRSRGEESIQEFNFMLFAKGRSRGWLKSSKEAPVSESSICTQLASRRNLHEDINKLIQLPSLQKALIIENMASESLDRSLKLIGICGIAGDIIFFTKESVQELESSLRRNRGIDAYMTSRKQNNRLTKCYYLSSKPSLKKIVLQSFLMDVKSSLRRNEGVDAYMNSRKTSTELVTKKWSLVSKFTQSSHVHSWTEDESNAQELYALNIEKLQKDVDKLSVQNVTKLLKESEMTIQELEENLKAFIRSLVKTRVSLLNVLSH</sequence>
<gene>
    <name evidence="2" type="ORF">FPE_LOCUS25369</name>
</gene>
<dbReference type="Pfam" id="PF03087">
    <property type="entry name" value="BPS1"/>
    <property type="match status" value="2"/>
</dbReference>
<dbReference type="PANTHER" id="PTHR33070">
    <property type="entry name" value="OS06G0725500 PROTEIN"/>
    <property type="match status" value="1"/>
</dbReference>
<dbReference type="AlphaFoldDB" id="A0AAD2E5F1"/>
<dbReference type="Proteomes" id="UP000834106">
    <property type="component" value="Chromosome 15"/>
</dbReference>
<dbReference type="InterPro" id="IPR004320">
    <property type="entry name" value="BPS1_pln"/>
</dbReference>
<dbReference type="GO" id="GO:0048364">
    <property type="term" value="P:root development"/>
    <property type="evidence" value="ECO:0007669"/>
    <property type="project" value="InterPro"/>
</dbReference>
<evidence type="ECO:0000256" key="1">
    <source>
        <dbReference type="SAM" id="Coils"/>
    </source>
</evidence>
<organism evidence="2 3">
    <name type="scientific">Fraxinus pennsylvanica</name>
    <dbReference type="NCBI Taxonomy" id="56036"/>
    <lineage>
        <taxon>Eukaryota</taxon>
        <taxon>Viridiplantae</taxon>
        <taxon>Streptophyta</taxon>
        <taxon>Embryophyta</taxon>
        <taxon>Tracheophyta</taxon>
        <taxon>Spermatophyta</taxon>
        <taxon>Magnoliopsida</taxon>
        <taxon>eudicotyledons</taxon>
        <taxon>Gunneridae</taxon>
        <taxon>Pentapetalae</taxon>
        <taxon>asterids</taxon>
        <taxon>lamiids</taxon>
        <taxon>Lamiales</taxon>
        <taxon>Oleaceae</taxon>
        <taxon>Oleeae</taxon>
        <taxon>Fraxinus</taxon>
    </lineage>
</organism>
<keyword evidence="1" id="KW-0175">Coiled coil</keyword>
<dbReference type="PANTHER" id="PTHR33070:SF120">
    <property type="entry name" value="EXPRESSED PROTEIN"/>
    <property type="match status" value="1"/>
</dbReference>
<accession>A0AAD2E5F1</accession>
<protein>
    <submittedName>
        <fullName evidence="2">Uncharacterized protein</fullName>
    </submittedName>
</protein>
<evidence type="ECO:0000313" key="3">
    <source>
        <dbReference type="Proteomes" id="UP000834106"/>
    </source>
</evidence>
<dbReference type="EMBL" id="OU503050">
    <property type="protein sequence ID" value="CAI9777939.1"/>
    <property type="molecule type" value="Genomic_DNA"/>
</dbReference>
<feature type="coiled-coil region" evidence="1">
    <location>
        <begin position="302"/>
        <end position="329"/>
    </location>
</feature>
<dbReference type="GO" id="GO:0048367">
    <property type="term" value="P:shoot system development"/>
    <property type="evidence" value="ECO:0007669"/>
    <property type="project" value="InterPro"/>
</dbReference>
<proteinExistence type="predicted"/>